<evidence type="ECO:0000313" key="3">
    <source>
        <dbReference type="EMBL" id="KYO26354.1"/>
    </source>
</evidence>
<evidence type="ECO:0000313" key="4">
    <source>
        <dbReference type="Proteomes" id="UP000050525"/>
    </source>
</evidence>
<feature type="region of interest" description="Disordered" evidence="1">
    <location>
        <begin position="131"/>
        <end position="198"/>
    </location>
</feature>
<organism evidence="3 4">
    <name type="scientific">Alligator mississippiensis</name>
    <name type="common">American alligator</name>
    <dbReference type="NCBI Taxonomy" id="8496"/>
    <lineage>
        <taxon>Eukaryota</taxon>
        <taxon>Metazoa</taxon>
        <taxon>Chordata</taxon>
        <taxon>Craniata</taxon>
        <taxon>Vertebrata</taxon>
        <taxon>Euteleostomi</taxon>
        <taxon>Archelosauria</taxon>
        <taxon>Archosauria</taxon>
        <taxon>Crocodylia</taxon>
        <taxon>Alligatoridae</taxon>
        <taxon>Alligatorinae</taxon>
        <taxon>Alligator</taxon>
    </lineage>
</organism>
<dbReference type="Proteomes" id="UP000050525">
    <property type="component" value="Unassembled WGS sequence"/>
</dbReference>
<dbReference type="PANTHER" id="PTHR46199:SF4">
    <property type="entry name" value="RAC GTPASE-ACTIVATING PROTEIN 1"/>
    <property type="match status" value="1"/>
</dbReference>
<dbReference type="EMBL" id="AKHW03005557">
    <property type="protein sequence ID" value="KYO26354.1"/>
    <property type="molecule type" value="Genomic_DNA"/>
</dbReference>
<dbReference type="STRING" id="8496.A0A151MPA1"/>
<sequence length="449" mass="48293">MRRRQRAEAELEKQDRQLQLICGYLMQEPSGPSGTASSLALGRRLSVVDESGASLLSHSGISYDPTDDDLDLDVTVAQLKRRSQERQRSSLAPVVGPVMLAKHSRPLAETTMESEPQALLAATVITEGPRAVGALPPVPRRRSRQAARLSALAAGTLAQSSSDSDTRPPAPGDGDSGAGMGTVQAPEPPSPLRGPPTAQHLFTSKKVLCPEACGECGARLRFGRTGLYRVPGAESLVREWRQKLLRGRGPAGRVPDVHVACGVLKDFLRGLREPLVTFRLHPAFLRAADLPDAAALCHVVMQLPPANRDTLAFLVLHLLRVARSPACKMDRANLARVFGPTLVGYGSADPPPLTILEDTPRQCKVVDRLLSLPPEFWQRFMVEEQEDAAPTAHGSEQEQLSCPLPSSETSSAPMSPAGAGCLPRALRPCTKLPRASHPKKTGRFFPSPP</sequence>
<comment type="caution">
    <text evidence="3">The sequence shown here is derived from an EMBL/GenBank/DDBJ whole genome shotgun (WGS) entry which is preliminary data.</text>
</comment>
<feature type="compositionally biased region" description="Polar residues" evidence="1">
    <location>
        <begin position="397"/>
        <end position="413"/>
    </location>
</feature>
<feature type="region of interest" description="Disordered" evidence="1">
    <location>
        <begin position="430"/>
        <end position="449"/>
    </location>
</feature>
<proteinExistence type="predicted"/>
<dbReference type="GO" id="GO:0005096">
    <property type="term" value="F:GTPase activator activity"/>
    <property type="evidence" value="ECO:0007669"/>
    <property type="project" value="TreeGrafter"/>
</dbReference>
<dbReference type="GO" id="GO:0030496">
    <property type="term" value="C:midbody"/>
    <property type="evidence" value="ECO:0007669"/>
    <property type="project" value="TreeGrafter"/>
</dbReference>
<dbReference type="Pfam" id="PF00620">
    <property type="entry name" value="RhoGAP"/>
    <property type="match status" value="1"/>
</dbReference>
<protein>
    <submittedName>
        <fullName evidence="3">Rac GTPase-activating protein 1-like</fullName>
    </submittedName>
</protein>
<reference evidence="3 4" key="1">
    <citation type="journal article" date="2012" name="Genome Biol.">
        <title>Sequencing three crocodilian genomes to illuminate the evolution of archosaurs and amniotes.</title>
        <authorList>
            <person name="St John J.A."/>
            <person name="Braun E.L."/>
            <person name="Isberg S.R."/>
            <person name="Miles L.G."/>
            <person name="Chong A.Y."/>
            <person name="Gongora J."/>
            <person name="Dalzell P."/>
            <person name="Moran C."/>
            <person name="Bed'hom B."/>
            <person name="Abzhanov A."/>
            <person name="Burgess S.C."/>
            <person name="Cooksey A.M."/>
            <person name="Castoe T.A."/>
            <person name="Crawford N.G."/>
            <person name="Densmore L.D."/>
            <person name="Drew J.C."/>
            <person name="Edwards S.V."/>
            <person name="Faircloth B.C."/>
            <person name="Fujita M.K."/>
            <person name="Greenwold M.J."/>
            <person name="Hoffmann F.G."/>
            <person name="Howard J.M."/>
            <person name="Iguchi T."/>
            <person name="Janes D.E."/>
            <person name="Khan S.Y."/>
            <person name="Kohno S."/>
            <person name="de Koning A.J."/>
            <person name="Lance S.L."/>
            <person name="McCarthy F.M."/>
            <person name="McCormack J.E."/>
            <person name="Merchant M.E."/>
            <person name="Peterson D.G."/>
            <person name="Pollock D.D."/>
            <person name="Pourmand N."/>
            <person name="Raney B.J."/>
            <person name="Roessler K.A."/>
            <person name="Sanford J.R."/>
            <person name="Sawyer R.H."/>
            <person name="Schmidt C.J."/>
            <person name="Triplett E.W."/>
            <person name="Tuberville T.D."/>
            <person name="Venegas-Anaya M."/>
            <person name="Howard J.T."/>
            <person name="Jarvis E.D."/>
            <person name="Guillette L.J.Jr."/>
            <person name="Glenn T.C."/>
            <person name="Green R.E."/>
            <person name="Ray D.A."/>
        </authorList>
    </citation>
    <scope>NUCLEOTIDE SEQUENCE [LARGE SCALE GENOMIC DNA]</scope>
    <source>
        <strain evidence="3">KSC_2009_1</strain>
    </source>
</reference>
<dbReference type="PANTHER" id="PTHR46199">
    <property type="entry name" value="RAC GTPASE-ACTIVATING PROTEIN 1"/>
    <property type="match status" value="1"/>
</dbReference>
<dbReference type="GO" id="GO:0051233">
    <property type="term" value="C:spindle midzone"/>
    <property type="evidence" value="ECO:0007669"/>
    <property type="project" value="TreeGrafter"/>
</dbReference>
<dbReference type="GO" id="GO:0005634">
    <property type="term" value="C:nucleus"/>
    <property type="evidence" value="ECO:0007669"/>
    <property type="project" value="TreeGrafter"/>
</dbReference>
<dbReference type="GO" id="GO:0032154">
    <property type="term" value="C:cleavage furrow"/>
    <property type="evidence" value="ECO:0007669"/>
    <property type="project" value="TreeGrafter"/>
</dbReference>
<keyword evidence="4" id="KW-1185">Reference proteome</keyword>
<dbReference type="GO" id="GO:0000281">
    <property type="term" value="P:mitotic cytokinesis"/>
    <property type="evidence" value="ECO:0007669"/>
    <property type="project" value="TreeGrafter"/>
</dbReference>
<dbReference type="GO" id="GO:0097149">
    <property type="term" value="C:centralspindlin complex"/>
    <property type="evidence" value="ECO:0007669"/>
    <property type="project" value="TreeGrafter"/>
</dbReference>
<dbReference type="SMART" id="SM00324">
    <property type="entry name" value="RhoGAP"/>
    <property type="match status" value="1"/>
</dbReference>
<dbReference type="SUPFAM" id="SSF48350">
    <property type="entry name" value="GTPase activation domain, GAP"/>
    <property type="match status" value="1"/>
</dbReference>
<accession>A0A151MPA1</accession>
<dbReference type="InterPro" id="IPR000198">
    <property type="entry name" value="RhoGAP_dom"/>
</dbReference>
<evidence type="ECO:0000259" key="2">
    <source>
        <dbReference type="PROSITE" id="PS50238"/>
    </source>
</evidence>
<dbReference type="AlphaFoldDB" id="A0A151MPA1"/>
<feature type="region of interest" description="Disordered" evidence="1">
    <location>
        <begin position="387"/>
        <end position="420"/>
    </location>
</feature>
<dbReference type="InterPro" id="IPR008936">
    <property type="entry name" value="Rho_GTPase_activation_prot"/>
</dbReference>
<dbReference type="Gene3D" id="1.10.555.10">
    <property type="entry name" value="Rho GTPase activation protein"/>
    <property type="match status" value="1"/>
</dbReference>
<evidence type="ECO:0000256" key="1">
    <source>
        <dbReference type="SAM" id="MobiDB-lite"/>
    </source>
</evidence>
<name>A0A151MPA1_ALLMI</name>
<gene>
    <name evidence="3" type="ORF">Y1Q_0017685</name>
</gene>
<feature type="domain" description="Rho-GAP" evidence="2">
    <location>
        <begin position="190"/>
        <end position="377"/>
    </location>
</feature>
<dbReference type="GO" id="GO:0051256">
    <property type="term" value="P:mitotic spindle midzone assembly"/>
    <property type="evidence" value="ECO:0007669"/>
    <property type="project" value="TreeGrafter"/>
</dbReference>
<dbReference type="GO" id="GO:0007266">
    <property type="term" value="P:Rho protein signal transduction"/>
    <property type="evidence" value="ECO:0007669"/>
    <property type="project" value="TreeGrafter"/>
</dbReference>
<dbReference type="PROSITE" id="PS50238">
    <property type="entry name" value="RHOGAP"/>
    <property type="match status" value="1"/>
</dbReference>